<name>A0A3B4A203_9GOBI</name>
<protein>
    <submittedName>
        <fullName evidence="2">Uncharacterized protein</fullName>
    </submittedName>
</protein>
<evidence type="ECO:0000313" key="2">
    <source>
        <dbReference type="Ensembl" id="ENSPMGP00000011048.1"/>
    </source>
</evidence>
<feature type="transmembrane region" description="Helical" evidence="1">
    <location>
        <begin position="24"/>
        <end position="42"/>
    </location>
</feature>
<dbReference type="AlphaFoldDB" id="A0A3B4A203"/>
<keyword evidence="3" id="KW-1185">Reference proteome</keyword>
<accession>A0A3B4A203</accession>
<proteinExistence type="predicted"/>
<sequence>MFISRDLVERHPQIVFEDEEVMTYLHSMIQGLVMLFGLMYTLNMPYLKKCERTFKFVQMVFMGLDEKKMKTRVDKLSVHGKVVVLPC</sequence>
<evidence type="ECO:0000256" key="1">
    <source>
        <dbReference type="SAM" id="Phobius"/>
    </source>
</evidence>
<reference evidence="2" key="2">
    <citation type="submission" date="2025-09" db="UniProtKB">
        <authorList>
            <consortium name="Ensembl"/>
        </authorList>
    </citation>
    <scope>IDENTIFICATION</scope>
</reference>
<evidence type="ECO:0000313" key="3">
    <source>
        <dbReference type="Proteomes" id="UP000261520"/>
    </source>
</evidence>
<reference evidence="2" key="1">
    <citation type="submission" date="2025-08" db="UniProtKB">
        <authorList>
            <consortium name="Ensembl"/>
        </authorList>
    </citation>
    <scope>IDENTIFICATION</scope>
</reference>
<organism evidence="2 3">
    <name type="scientific">Periophthalmus magnuspinnatus</name>
    <dbReference type="NCBI Taxonomy" id="409849"/>
    <lineage>
        <taxon>Eukaryota</taxon>
        <taxon>Metazoa</taxon>
        <taxon>Chordata</taxon>
        <taxon>Craniata</taxon>
        <taxon>Vertebrata</taxon>
        <taxon>Euteleostomi</taxon>
        <taxon>Actinopterygii</taxon>
        <taxon>Neopterygii</taxon>
        <taxon>Teleostei</taxon>
        <taxon>Neoteleostei</taxon>
        <taxon>Acanthomorphata</taxon>
        <taxon>Gobiaria</taxon>
        <taxon>Gobiiformes</taxon>
        <taxon>Gobioidei</taxon>
        <taxon>Gobiidae</taxon>
        <taxon>Oxudercinae</taxon>
        <taxon>Periophthalmus</taxon>
    </lineage>
</organism>
<keyword evidence="1" id="KW-0472">Membrane</keyword>
<dbReference type="Ensembl" id="ENSPMGT00000011781.1">
    <property type="protein sequence ID" value="ENSPMGP00000011048.1"/>
    <property type="gene ID" value="ENSPMGG00000009158.1"/>
</dbReference>
<keyword evidence="1" id="KW-0812">Transmembrane</keyword>
<keyword evidence="1" id="KW-1133">Transmembrane helix</keyword>
<dbReference type="Proteomes" id="UP000261520">
    <property type="component" value="Unplaced"/>
</dbReference>